<dbReference type="Proteomes" id="UP001519924">
    <property type="component" value="Unassembled WGS sequence"/>
</dbReference>
<evidence type="ECO:0000313" key="2">
    <source>
        <dbReference type="Proteomes" id="UP001519924"/>
    </source>
</evidence>
<protein>
    <submittedName>
        <fullName evidence="1">Uncharacterized protein</fullName>
    </submittedName>
</protein>
<evidence type="ECO:0000313" key="1">
    <source>
        <dbReference type="EMBL" id="MBW8270038.1"/>
    </source>
</evidence>
<sequence>MPLAPPADAAEAVAQVEREGLARCSPSLITSRPQAIWRGTMAWSASRPAAAIAASSTASPRARRT</sequence>
<accession>A0ABS7F3C8</accession>
<gene>
    <name evidence="1" type="ORF">K1J50_11125</name>
</gene>
<proteinExistence type="predicted"/>
<dbReference type="RefSeq" id="WP_220117784.1">
    <property type="nucleotide sequence ID" value="NZ_JAHZUY010000027.1"/>
</dbReference>
<organism evidence="1 2">
    <name type="scientific">Caldovatus aquaticus</name>
    <dbReference type="NCBI Taxonomy" id="2865671"/>
    <lineage>
        <taxon>Bacteria</taxon>
        <taxon>Pseudomonadati</taxon>
        <taxon>Pseudomonadota</taxon>
        <taxon>Alphaproteobacteria</taxon>
        <taxon>Acetobacterales</taxon>
        <taxon>Roseomonadaceae</taxon>
        <taxon>Caldovatus</taxon>
    </lineage>
</organism>
<comment type="caution">
    <text evidence="1">The sequence shown here is derived from an EMBL/GenBank/DDBJ whole genome shotgun (WGS) entry which is preliminary data.</text>
</comment>
<keyword evidence="2" id="KW-1185">Reference proteome</keyword>
<name>A0ABS7F3C8_9PROT</name>
<dbReference type="EMBL" id="JAHZUY010000027">
    <property type="protein sequence ID" value="MBW8270038.1"/>
    <property type="molecule type" value="Genomic_DNA"/>
</dbReference>
<reference evidence="1 2" key="1">
    <citation type="submission" date="2021-08" db="EMBL/GenBank/DDBJ databases">
        <title>Caldovatus sediminis gen. nov., sp. nov., a moderately thermophilic bacterium isolated from a hot spring.</title>
        <authorList>
            <person name="Hu C.-J."/>
            <person name="Li W.-J."/>
            <person name="Xian W.-D."/>
        </authorList>
    </citation>
    <scope>NUCLEOTIDE SEQUENCE [LARGE SCALE GENOMIC DNA]</scope>
    <source>
        <strain evidence="1 2">SYSU G05006</strain>
    </source>
</reference>